<dbReference type="Proteomes" id="UP000577724">
    <property type="component" value="Unassembled WGS sequence"/>
</dbReference>
<dbReference type="SUPFAM" id="SSF142913">
    <property type="entry name" value="YktB/PF0168-like"/>
    <property type="match status" value="1"/>
</dbReference>
<gene>
    <name evidence="1" type="ORF">HP548_24500</name>
</gene>
<reference evidence="1 2" key="1">
    <citation type="submission" date="2020-05" db="EMBL/GenBank/DDBJ databases">
        <title>Genome Sequencing of Type Strains.</title>
        <authorList>
            <person name="Lemaire J.F."/>
            <person name="Inderbitzin P."/>
            <person name="Gregorio O.A."/>
            <person name="Collins S.B."/>
            <person name="Wespe N."/>
            <person name="Knight-Connoni V."/>
        </authorList>
    </citation>
    <scope>NUCLEOTIDE SEQUENCE [LARGE SCALE GENOMIC DNA]</scope>
    <source>
        <strain evidence="1 2">DSM 19942</strain>
    </source>
</reference>
<protein>
    <submittedName>
        <fullName evidence="1">DUF1054 family protein</fullName>
    </submittedName>
</protein>
<evidence type="ECO:0000313" key="2">
    <source>
        <dbReference type="Proteomes" id="UP000577724"/>
    </source>
</evidence>
<keyword evidence="2" id="KW-1185">Reference proteome</keyword>
<comment type="caution">
    <text evidence="1">The sequence shown here is derived from an EMBL/GenBank/DDBJ whole genome shotgun (WGS) entry which is preliminary data.</text>
</comment>
<dbReference type="Gene3D" id="3.30.930.20">
    <property type="entry name" value="Protein of unknown function DUF1054"/>
    <property type="match status" value="1"/>
</dbReference>
<dbReference type="EMBL" id="JABMCC010000118">
    <property type="protein sequence ID" value="NUU57249.1"/>
    <property type="molecule type" value="Genomic_DNA"/>
</dbReference>
<proteinExistence type="predicted"/>
<organism evidence="1 2">
    <name type="scientific">Paenibacillus taichungensis</name>
    <dbReference type="NCBI Taxonomy" id="484184"/>
    <lineage>
        <taxon>Bacteria</taxon>
        <taxon>Bacillati</taxon>
        <taxon>Bacillota</taxon>
        <taxon>Bacilli</taxon>
        <taxon>Bacillales</taxon>
        <taxon>Paenibacillaceae</taxon>
        <taxon>Paenibacillus</taxon>
    </lineage>
</organism>
<sequence>MLRPSSSIASTQSAYPILYFILCKGTWLFDYFSPIDPEDRSFPQMHRGKPPFFHDITDAKWRCAEVMCGLRVDRDDPLAADRDKFLETVRSRFKTLLPLYKMSMS</sequence>
<name>A0ABX2MT76_9BACL</name>
<accession>A0ABX2MT76</accession>
<dbReference type="InterPro" id="IPR053707">
    <property type="entry name" value="UPF0637_domain_sf"/>
</dbReference>
<evidence type="ECO:0000313" key="1">
    <source>
        <dbReference type="EMBL" id="NUU57249.1"/>
    </source>
</evidence>